<protein>
    <submittedName>
        <fullName evidence="1">Uncharacterized protein</fullName>
    </submittedName>
</protein>
<sequence length="211" mass="23285">MARKPKTIPGPSRLSKILANLNASPRLELSNLQSIKLTLASKNDHFGARYVVAFVHFQSPQLIMLYTSHFLKEELPRIRWANPTLDIEVEKVPKTIKEAWKPELELRFTNGQAQTLDLHGKWSTTIVRELMDTAGARSWFAWKEESAATGSPLLRGEERAPEPVEASPKPLPSLAAFRARQGQDTSTKVEGSAPATPQDPPPAAESVSANA</sequence>
<proteinExistence type="predicted"/>
<evidence type="ECO:0000313" key="1">
    <source>
        <dbReference type="EMBL" id="KAG9223526.1"/>
    </source>
</evidence>
<dbReference type="Proteomes" id="UP000824881">
    <property type="component" value="Unassembled WGS sequence"/>
</dbReference>
<gene>
    <name evidence="1" type="ORF">CCMSSC00406_0007018</name>
</gene>
<organism evidence="1 2">
    <name type="scientific">Pleurotus cornucopiae</name>
    <name type="common">Cornucopia mushroom</name>
    <dbReference type="NCBI Taxonomy" id="5321"/>
    <lineage>
        <taxon>Eukaryota</taxon>
        <taxon>Fungi</taxon>
        <taxon>Dikarya</taxon>
        <taxon>Basidiomycota</taxon>
        <taxon>Agaricomycotina</taxon>
        <taxon>Agaricomycetes</taxon>
        <taxon>Agaricomycetidae</taxon>
        <taxon>Agaricales</taxon>
        <taxon>Pleurotineae</taxon>
        <taxon>Pleurotaceae</taxon>
        <taxon>Pleurotus</taxon>
    </lineage>
</organism>
<accession>A0ACB7J053</accession>
<dbReference type="EMBL" id="WQMT02000005">
    <property type="protein sequence ID" value="KAG9223526.1"/>
    <property type="molecule type" value="Genomic_DNA"/>
</dbReference>
<reference evidence="1 2" key="1">
    <citation type="journal article" date="2021" name="Appl. Environ. Microbiol.">
        <title>Genetic linkage and physical mapping for an oyster mushroom Pleurotus cornucopiae and QTL analysis for the trait cap color.</title>
        <authorList>
            <person name="Zhang Y."/>
            <person name="Gao W."/>
            <person name="Sonnenberg A."/>
            <person name="Chen Q."/>
            <person name="Zhang J."/>
            <person name="Huang C."/>
        </authorList>
    </citation>
    <scope>NUCLEOTIDE SEQUENCE [LARGE SCALE GENOMIC DNA]</scope>
    <source>
        <strain evidence="1">CCMSSC00406</strain>
    </source>
</reference>
<keyword evidence="2" id="KW-1185">Reference proteome</keyword>
<evidence type="ECO:0000313" key="2">
    <source>
        <dbReference type="Proteomes" id="UP000824881"/>
    </source>
</evidence>
<comment type="caution">
    <text evidence="1">The sequence shown here is derived from an EMBL/GenBank/DDBJ whole genome shotgun (WGS) entry which is preliminary data.</text>
</comment>
<name>A0ACB7J053_PLECO</name>